<dbReference type="InterPro" id="IPR006710">
    <property type="entry name" value="Glyco_hydro_43"/>
</dbReference>
<gene>
    <name evidence="10" type="ORF">ATK78_3434</name>
</gene>
<evidence type="ECO:0000256" key="5">
    <source>
        <dbReference type="PIRNR" id="PIRNR026534"/>
    </source>
</evidence>
<evidence type="ECO:0000313" key="11">
    <source>
        <dbReference type="Proteomes" id="UP000295620"/>
    </source>
</evidence>
<dbReference type="RefSeq" id="WP_133577251.1">
    <property type="nucleotide sequence ID" value="NZ_SNYC01000005.1"/>
</dbReference>
<comment type="similarity">
    <text evidence="2 5">Belongs to the glycosyl hydrolase 43 family.</text>
</comment>
<evidence type="ECO:0000256" key="3">
    <source>
        <dbReference type="ARBA" id="ARBA00022801"/>
    </source>
</evidence>
<dbReference type="UniPathway" id="UPA00667"/>
<comment type="caution">
    <text evidence="10">The sequence shown here is derived from an EMBL/GenBank/DDBJ whole genome shotgun (WGS) entry which is preliminary data.</text>
</comment>
<evidence type="ECO:0000256" key="4">
    <source>
        <dbReference type="ARBA" id="ARBA00023295"/>
    </source>
</evidence>
<organism evidence="10 11">
    <name type="scientific">Pedobacter metabolipauper</name>
    <dbReference type="NCBI Taxonomy" id="425513"/>
    <lineage>
        <taxon>Bacteria</taxon>
        <taxon>Pseudomonadati</taxon>
        <taxon>Bacteroidota</taxon>
        <taxon>Sphingobacteriia</taxon>
        <taxon>Sphingobacteriales</taxon>
        <taxon>Sphingobacteriaceae</taxon>
        <taxon>Pedobacter</taxon>
    </lineage>
</organism>
<evidence type="ECO:0000256" key="8">
    <source>
        <dbReference type="PIRSR" id="PIRSR026534-3"/>
    </source>
</evidence>
<reference evidence="10 11" key="1">
    <citation type="submission" date="2019-03" db="EMBL/GenBank/DDBJ databases">
        <title>Genomic Encyclopedia of Archaeal and Bacterial Type Strains, Phase II (KMG-II): from individual species to whole genera.</title>
        <authorList>
            <person name="Goeker M."/>
        </authorList>
    </citation>
    <scope>NUCLEOTIDE SEQUENCE [LARGE SCALE GENOMIC DNA]</scope>
    <source>
        <strain evidence="10 11">DSM 19035</strain>
    </source>
</reference>
<proteinExistence type="inferred from homology"/>
<accession>A0A4R6SV50</accession>
<dbReference type="GO" id="GO:0046558">
    <property type="term" value="F:arabinan endo-1,5-alpha-L-arabinosidase activity"/>
    <property type="evidence" value="ECO:0007669"/>
    <property type="project" value="InterPro"/>
</dbReference>
<dbReference type="Pfam" id="PF04616">
    <property type="entry name" value="Glyco_hydro_43"/>
    <property type="match status" value="1"/>
</dbReference>
<evidence type="ECO:0000256" key="2">
    <source>
        <dbReference type="ARBA" id="ARBA00009865"/>
    </source>
</evidence>
<dbReference type="AlphaFoldDB" id="A0A4R6SV50"/>
<dbReference type="InterPro" id="IPR016840">
    <property type="entry name" value="Glyco_hydro_43_endo_a_Ara-ase"/>
</dbReference>
<feature type="site" description="Important for catalytic activity, responsible for pKa modulation of the active site Glu and correct orientation of both the proton donor and substrate" evidence="8">
    <location>
        <position position="157"/>
    </location>
</feature>
<evidence type="ECO:0000256" key="6">
    <source>
        <dbReference type="PIRSR" id="PIRSR026534-1"/>
    </source>
</evidence>
<feature type="binding site" evidence="7">
    <location>
        <begin position="174"/>
        <end position="176"/>
    </location>
    <ligand>
        <name>substrate</name>
    </ligand>
</feature>
<dbReference type="Gene3D" id="2.115.10.20">
    <property type="entry name" value="Glycosyl hydrolase domain, family 43"/>
    <property type="match status" value="1"/>
</dbReference>
<dbReference type="SUPFAM" id="SSF75005">
    <property type="entry name" value="Arabinanase/levansucrase/invertase"/>
    <property type="match status" value="1"/>
</dbReference>
<sequence length="324" mass="36547">MKAKSIKSSCYLFFCCIFLFSIHAYAQELKMNIPVHDPVMIKQDSIYYIYCTGNGIAVWSSADKQHWKAEPAVFSSAPQWAVTAVPGFKNIIWAPDISWHDERYYLYYSISTFGKNNSCIGVATNTTLNTNDPAYSWVDHGQVIGSVPGKTNWNAIDPNLIADRDGTPYLTFGSFWEGLKMVRLTRDRLHIDQPVNTMETIASRQTRENAIEAPFVFRKGEYFYLFASIDYCCKGEQSTYKIIVGRSKELPGPYVDSKGVAMKSGGGDIVLEGDQNWYGAGHNAVVNFDGQDYLIFHGYSAADKGRAKLRIENLNWKNGWPVIQ</sequence>
<dbReference type="InterPro" id="IPR050727">
    <property type="entry name" value="GH43_arabinanases"/>
</dbReference>
<keyword evidence="4 5" id="KW-0326">Glycosidase</keyword>
<dbReference type="PANTHER" id="PTHR43301:SF3">
    <property type="entry name" value="ARABINAN ENDO-1,5-ALPHA-L-ARABINOSIDASE A-RELATED"/>
    <property type="match status" value="1"/>
</dbReference>
<dbReference type="PANTHER" id="PTHR43301">
    <property type="entry name" value="ARABINAN ENDO-1,5-ALPHA-L-ARABINOSIDASE"/>
    <property type="match status" value="1"/>
</dbReference>
<evidence type="ECO:0000256" key="7">
    <source>
        <dbReference type="PIRSR" id="PIRSR026534-2"/>
    </source>
</evidence>
<keyword evidence="3 5" id="KW-0378">Hydrolase</keyword>
<keyword evidence="9" id="KW-0732">Signal</keyword>
<feature type="active site" description="Proton acceptor" evidence="6">
    <location>
        <position position="37"/>
    </location>
</feature>
<dbReference type="OrthoDB" id="9801455at2"/>
<feature type="signal peptide" evidence="9">
    <location>
        <begin position="1"/>
        <end position="26"/>
    </location>
</feature>
<feature type="binding site" evidence="7">
    <location>
        <begin position="154"/>
        <end position="157"/>
    </location>
    <ligand>
        <name>substrate</name>
    </ligand>
</feature>
<dbReference type="EMBL" id="SNYC01000005">
    <property type="protein sequence ID" value="TDQ08913.1"/>
    <property type="molecule type" value="Genomic_DNA"/>
</dbReference>
<feature type="chain" id="PRO_5020689722" evidence="9">
    <location>
        <begin position="27"/>
        <end position="324"/>
    </location>
</feature>
<dbReference type="InterPro" id="IPR023296">
    <property type="entry name" value="Glyco_hydro_beta-prop_sf"/>
</dbReference>
<feature type="binding site" evidence="7">
    <location>
        <position position="37"/>
    </location>
    <ligand>
        <name>substrate</name>
    </ligand>
</feature>
<protein>
    <submittedName>
        <fullName evidence="10">Arabinan endo-1,5-alpha-L-arabinosidase</fullName>
    </submittedName>
</protein>
<dbReference type="PIRSF" id="PIRSF026534">
    <property type="entry name" value="Endo_alpha-L-arabinosidase"/>
    <property type="match status" value="1"/>
</dbReference>
<dbReference type="GO" id="GO:0031222">
    <property type="term" value="P:arabinan catabolic process"/>
    <property type="evidence" value="ECO:0007669"/>
    <property type="project" value="UniProtKB-UniPathway"/>
</dbReference>
<name>A0A4R6SV50_9SPHI</name>
<keyword evidence="11" id="KW-1185">Reference proteome</keyword>
<feature type="active site" description="Proton donor" evidence="6">
    <location>
        <position position="212"/>
    </location>
</feature>
<feature type="site" description="Important for substrate recognition" evidence="8">
    <location>
        <position position="282"/>
    </location>
</feature>
<evidence type="ECO:0000256" key="1">
    <source>
        <dbReference type="ARBA" id="ARBA00004834"/>
    </source>
</evidence>
<evidence type="ECO:0000256" key="9">
    <source>
        <dbReference type="SAM" id="SignalP"/>
    </source>
</evidence>
<comment type="pathway">
    <text evidence="1 5">Glycan metabolism; L-arabinan degradation.</text>
</comment>
<dbReference type="Proteomes" id="UP000295620">
    <property type="component" value="Unassembled WGS sequence"/>
</dbReference>
<evidence type="ECO:0000313" key="10">
    <source>
        <dbReference type="EMBL" id="TDQ08913.1"/>
    </source>
</evidence>
<feature type="binding site" evidence="7">
    <location>
        <position position="114"/>
    </location>
    <ligand>
        <name>substrate</name>
    </ligand>
</feature>